<accession>A0A0S1SL24</accession>
<accession>A0A0S1STH9</accession>
<name>A0A0S1SQD4_9BACT</name>
<dbReference type="KEGG" id="prf:PeribacterA2_0098"/>
<dbReference type="AlphaFoldDB" id="A0A0S1SQD4"/>
<reference evidence="1 2" key="2">
    <citation type="journal article" date="2016" name="PeerJ">
        <title>Analysis of five complete genome sequences for members of the class Peribacteria in the recently recognized Peregrinibacteria bacterial phylum.</title>
        <authorList>
            <person name="Anantharaman K."/>
            <person name="Brown C.T."/>
            <person name="Burstein D."/>
            <person name="Castelle C.J."/>
            <person name="Probst A.J."/>
            <person name="Thomas B.C."/>
            <person name="Williams K.H."/>
            <person name="Banfield J.F."/>
        </authorList>
    </citation>
    <scope>NUCLEOTIDE SEQUENCE [LARGE SCALE GENOMIC DNA]</scope>
    <source>
        <strain evidence="1">RIFOXYD1_FULL_PER-ii_59_16</strain>
    </source>
</reference>
<accession>A0A0S1SQD4</accession>
<reference evidence="2" key="1">
    <citation type="submission" date="2015-10" db="EMBL/GenBank/DDBJ databases">
        <title>Analysis of five complete genome sequences for members of the class Peribacteria in the recently recognized Peregrinibacteria bacterial phylum.</title>
        <authorList>
            <person name="Anantharaman K."/>
            <person name="Brown C.T."/>
            <person name="Burstein D."/>
            <person name="Castelle C.J."/>
            <person name="Probst A.J."/>
            <person name="Thomas B.C."/>
            <person name="Williams K.H."/>
            <person name="Banfield J.F."/>
        </authorList>
    </citation>
    <scope>NUCLEOTIDE SEQUENCE [LARGE SCALE GENOMIC DNA]</scope>
</reference>
<proteinExistence type="predicted"/>
<sequence length="224" mass="25788">MRFRAPYLIGTLALTVLALIVYGWMTIFGWHRPYINWAPWDLAEYLVKNGRPANECWDLIWFEIMSPTAAEQRASCIYSYAKTAKDPSACELLMPSSYGWSCLGAVKGKLWEGVGCGSTKEKINCGAYNVFSPNLGIDDCNAYDQRILRDWCHEERSASLPNVYECDKISTDPPGLREICERRYAFKMKDPSLCAKMPNEKKRKLCEMEINAWQQYSQNWSFAR</sequence>
<gene>
    <name evidence="1" type="ORF">PeribacterD1_0098</name>
</gene>
<accession>A0A0S1SGJ7</accession>
<accession>A0A0S1SGW7</accession>
<evidence type="ECO:0000313" key="1">
    <source>
        <dbReference type="EMBL" id="ALM12801.1"/>
    </source>
</evidence>
<organism evidence="1 2">
    <name type="scientific">Candidatus Peribacter riflensis</name>
    <dbReference type="NCBI Taxonomy" id="1735162"/>
    <lineage>
        <taxon>Bacteria</taxon>
        <taxon>Candidatus Peregrinibacteriota</taxon>
        <taxon>Candidatus Peribacteria</taxon>
        <taxon>Candidatus Peribacterales</taxon>
        <taxon>Candidatus Peribacteraceae</taxon>
        <taxon>Candidatus Peribacter</taxon>
    </lineage>
</organism>
<evidence type="ECO:0000313" key="2">
    <source>
        <dbReference type="Proteomes" id="UP000069135"/>
    </source>
</evidence>
<dbReference type="EMBL" id="CP013065">
    <property type="protein sequence ID" value="ALM12801.1"/>
    <property type="molecule type" value="Genomic_DNA"/>
</dbReference>
<dbReference type="STRING" id="1735162.PeribacterB2_0098"/>
<dbReference type="Proteomes" id="UP000069135">
    <property type="component" value="Chromosome"/>
</dbReference>
<protein>
    <submittedName>
        <fullName evidence="1">Uncharacterized protein</fullName>
    </submittedName>
</protein>